<keyword evidence="3" id="KW-1185">Reference proteome</keyword>
<organism evidence="2 3">
    <name type="scientific">Roseinatronobacter alkalisoli</name>
    <dbReference type="NCBI Taxonomy" id="3028235"/>
    <lineage>
        <taxon>Bacteria</taxon>
        <taxon>Pseudomonadati</taxon>
        <taxon>Pseudomonadota</taxon>
        <taxon>Alphaproteobacteria</taxon>
        <taxon>Rhodobacterales</taxon>
        <taxon>Paracoccaceae</taxon>
        <taxon>Roseinatronobacter</taxon>
    </lineage>
</organism>
<sequence length="101" mass="10826">MPGAKMFLLPLAAWCVVVAGTLLAFLFLEPSGDGSTRGFTFIWIGLIGFILALLLAFTAARMAKGAAGRPARLARALPMVMVFIVLVPIMLRMLVALFAPY</sequence>
<name>A0ABT5TB00_9RHOB</name>
<feature type="transmembrane region" description="Helical" evidence="1">
    <location>
        <begin position="7"/>
        <end position="28"/>
    </location>
</feature>
<gene>
    <name evidence="2" type="ORF">PUT78_14420</name>
</gene>
<protein>
    <submittedName>
        <fullName evidence="2">Uncharacterized protein</fullName>
    </submittedName>
</protein>
<proteinExistence type="predicted"/>
<feature type="transmembrane region" description="Helical" evidence="1">
    <location>
        <begin position="80"/>
        <end position="99"/>
    </location>
</feature>
<evidence type="ECO:0000313" key="2">
    <source>
        <dbReference type="EMBL" id="MDD7972293.1"/>
    </source>
</evidence>
<keyword evidence="1" id="KW-0472">Membrane</keyword>
<keyword evidence="1" id="KW-0812">Transmembrane</keyword>
<keyword evidence="1" id="KW-1133">Transmembrane helix</keyword>
<comment type="caution">
    <text evidence="2">The sequence shown here is derived from an EMBL/GenBank/DDBJ whole genome shotgun (WGS) entry which is preliminary data.</text>
</comment>
<accession>A0ABT5TB00</accession>
<dbReference type="EMBL" id="JAQZSM010000014">
    <property type="protein sequence ID" value="MDD7972293.1"/>
    <property type="molecule type" value="Genomic_DNA"/>
</dbReference>
<evidence type="ECO:0000313" key="3">
    <source>
        <dbReference type="Proteomes" id="UP001431784"/>
    </source>
</evidence>
<reference evidence="2" key="1">
    <citation type="submission" date="2023-02" db="EMBL/GenBank/DDBJ databases">
        <title>Description of Roseinatronobacter alkalisoli sp. nov., an alkaliphilic bacerium isolated from soda soil.</title>
        <authorList>
            <person name="Wei W."/>
        </authorList>
    </citation>
    <scope>NUCLEOTIDE SEQUENCE</scope>
    <source>
        <strain evidence="2">HJB301</strain>
    </source>
</reference>
<dbReference type="RefSeq" id="WP_274352971.1">
    <property type="nucleotide sequence ID" value="NZ_JAQZSM010000014.1"/>
</dbReference>
<dbReference type="Proteomes" id="UP001431784">
    <property type="component" value="Unassembled WGS sequence"/>
</dbReference>
<evidence type="ECO:0000256" key="1">
    <source>
        <dbReference type="SAM" id="Phobius"/>
    </source>
</evidence>
<feature type="transmembrane region" description="Helical" evidence="1">
    <location>
        <begin position="40"/>
        <end position="60"/>
    </location>
</feature>